<evidence type="ECO:0000313" key="3">
    <source>
        <dbReference type="EMBL" id="MDQ0365372.1"/>
    </source>
</evidence>
<dbReference type="EMBL" id="JAUSUZ010000001">
    <property type="protein sequence ID" value="MDQ0365372.1"/>
    <property type="molecule type" value="Genomic_DNA"/>
</dbReference>
<protein>
    <recommendedName>
        <fullName evidence="2">Glycosyltransferase 2-like domain-containing protein</fullName>
    </recommendedName>
</protein>
<dbReference type="Pfam" id="PF00535">
    <property type="entry name" value="Glycos_transf_2"/>
    <property type="match status" value="1"/>
</dbReference>
<keyword evidence="4" id="KW-1185">Reference proteome</keyword>
<organism evidence="3 4">
    <name type="scientific">Catenuloplanes indicus</name>
    <dbReference type="NCBI Taxonomy" id="137267"/>
    <lineage>
        <taxon>Bacteria</taxon>
        <taxon>Bacillati</taxon>
        <taxon>Actinomycetota</taxon>
        <taxon>Actinomycetes</taxon>
        <taxon>Micromonosporales</taxon>
        <taxon>Micromonosporaceae</taxon>
        <taxon>Catenuloplanes</taxon>
    </lineage>
</organism>
<dbReference type="AlphaFoldDB" id="A0AAE4AWS9"/>
<dbReference type="InterPro" id="IPR029044">
    <property type="entry name" value="Nucleotide-diphossugar_trans"/>
</dbReference>
<dbReference type="InterPro" id="IPR001173">
    <property type="entry name" value="Glyco_trans_2-like"/>
</dbReference>
<feature type="domain" description="Glycosyltransferase 2-like" evidence="2">
    <location>
        <begin position="134"/>
        <end position="206"/>
    </location>
</feature>
<comment type="caution">
    <text evidence="3">The sequence shown here is derived from an EMBL/GenBank/DDBJ whole genome shotgun (WGS) entry which is preliminary data.</text>
</comment>
<dbReference type="InterPro" id="IPR050834">
    <property type="entry name" value="Glycosyltransf_2"/>
</dbReference>
<dbReference type="SUPFAM" id="SSF53448">
    <property type="entry name" value="Nucleotide-diphospho-sugar transferases"/>
    <property type="match status" value="1"/>
</dbReference>
<dbReference type="Gene3D" id="3.90.550.10">
    <property type="entry name" value="Spore Coat Polysaccharide Biosynthesis Protein SpsA, Chain A"/>
    <property type="match status" value="1"/>
</dbReference>
<evidence type="ECO:0000256" key="1">
    <source>
        <dbReference type="SAM" id="MobiDB-lite"/>
    </source>
</evidence>
<feature type="region of interest" description="Disordered" evidence="1">
    <location>
        <begin position="31"/>
        <end position="50"/>
    </location>
</feature>
<proteinExistence type="predicted"/>
<evidence type="ECO:0000259" key="2">
    <source>
        <dbReference type="Pfam" id="PF00535"/>
    </source>
</evidence>
<evidence type="ECO:0000313" key="4">
    <source>
        <dbReference type="Proteomes" id="UP001240236"/>
    </source>
</evidence>
<dbReference type="PANTHER" id="PTHR43685">
    <property type="entry name" value="GLYCOSYLTRANSFERASE"/>
    <property type="match status" value="1"/>
</dbReference>
<sequence>MTGISIVIPTLGRPTLTTLLSTLATQLPGHAAAPVPGTTPAPAGTTGGAAAAEAPAGLNASADAGSAVGAGSVAAAGAAAAVAEGMSGAGKTAIVGRTPPPERTGLHGRTVLAGRTPPAGRTGPGASAGGSATPVEILVVDDRADTAEPLELPAGLDAKVLAGRGAGPAAARNAGWRAASHEWVAFLDDDVVPEPGWLAALIGDLAGAPARAGGVQGRLRVPLPAGRRPTDWERGTAALADGKWITADMAYRRAVLEVCQGFDERLPRAFREDAELAFRVRQAGWDLVRGGRTVTHPVRAEDRWVSVRQQRGNADDALLRRLYGPDWRHLLDIPPGRRARHAAVTAAGALTLLALAARRPRVAALTGALWAAGTAEFAAARVMPGPRTPREITTMLLTSAAIPPVAITWWLRGWTRWRGADRLESAR</sequence>
<reference evidence="3 4" key="1">
    <citation type="submission" date="2023-07" db="EMBL/GenBank/DDBJ databases">
        <title>Sequencing the genomes of 1000 actinobacteria strains.</title>
        <authorList>
            <person name="Klenk H.-P."/>
        </authorList>
    </citation>
    <scope>NUCLEOTIDE SEQUENCE [LARGE SCALE GENOMIC DNA]</scope>
    <source>
        <strain evidence="3 4">DSM 44709</strain>
    </source>
</reference>
<gene>
    <name evidence="3" type="ORF">J2S42_002041</name>
</gene>
<name>A0AAE4AWS9_9ACTN</name>
<dbReference type="PANTHER" id="PTHR43685:SF2">
    <property type="entry name" value="GLYCOSYLTRANSFERASE 2-LIKE DOMAIN-CONTAINING PROTEIN"/>
    <property type="match status" value="1"/>
</dbReference>
<feature type="region of interest" description="Disordered" evidence="1">
    <location>
        <begin position="92"/>
        <end position="133"/>
    </location>
</feature>
<accession>A0AAE4AWS9</accession>
<dbReference type="Proteomes" id="UP001240236">
    <property type="component" value="Unassembled WGS sequence"/>
</dbReference>
<dbReference type="RefSeq" id="WP_307237880.1">
    <property type="nucleotide sequence ID" value="NZ_JAUSUZ010000001.1"/>
</dbReference>